<dbReference type="PANTHER" id="PTHR42791:SF17">
    <property type="entry name" value="ACETYLTRANSFERASE, GNAT FAMILY FAMILY (AFU_ORTHOLOGUE AFUA_8G05690)"/>
    <property type="match status" value="1"/>
</dbReference>
<proteinExistence type="predicted"/>
<feature type="domain" description="N-acetyltransferase" evidence="1">
    <location>
        <begin position="3"/>
        <end position="210"/>
    </location>
</feature>
<dbReference type="CDD" id="cd04301">
    <property type="entry name" value="NAT_SF"/>
    <property type="match status" value="1"/>
</dbReference>
<dbReference type="VEuPathDB" id="FungiDB:AJ78_08722"/>
<dbReference type="InterPro" id="IPR000182">
    <property type="entry name" value="GNAT_dom"/>
</dbReference>
<dbReference type="STRING" id="1447872.A0A1J9P2S4"/>
<dbReference type="AlphaFoldDB" id="A0A1J9P2S4"/>
<dbReference type="Pfam" id="PF00583">
    <property type="entry name" value="Acetyltransf_1"/>
    <property type="match status" value="1"/>
</dbReference>
<evidence type="ECO:0000259" key="1">
    <source>
        <dbReference type="PROSITE" id="PS51186"/>
    </source>
</evidence>
<evidence type="ECO:0000313" key="3">
    <source>
        <dbReference type="Proteomes" id="UP000182235"/>
    </source>
</evidence>
<dbReference type="InterPro" id="IPR016181">
    <property type="entry name" value="Acyl_CoA_acyltransferase"/>
</dbReference>
<name>A0A1J9P2S4_9EURO</name>
<evidence type="ECO:0000313" key="2">
    <source>
        <dbReference type="EMBL" id="OJD10146.1"/>
    </source>
</evidence>
<dbReference type="EMBL" id="LGRN01000921">
    <property type="protein sequence ID" value="OJD10146.1"/>
    <property type="molecule type" value="Genomic_DNA"/>
</dbReference>
<gene>
    <name evidence="2" type="ORF">AJ78_08722</name>
</gene>
<dbReference type="PANTHER" id="PTHR42791">
    <property type="entry name" value="GNAT FAMILY ACETYLTRANSFERASE"/>
    <property type="match status" value="1"/>
</dbReference>
<dbReference type="InterPro" id="IPR052523">
    <property type="entry name" value="Trichothecene_AcTrans"/>
</dbReference>
<sequence length="229" mass="26029">MGLIVLPATISDIASAYDVYFAAFNGDLIFNILYPRGMDTELRKEHTANTLQWWHGVTVQHTFKCVDTDTGKVVGMAVWDVYWRARTDEERKRPTTAWLEGAEKERAEAFLESMWKMREKLLGGRRHVYCSFLAVHPDHQRRGIGKPLMDWGLDVGEKLRLPVYLESTLAGLPLYTKLGFEKLSQGAPLKAEVTRLASDVKAPLMVKMPSAARGLRFEEWVERGYPSLG</sequence>
<comment type="caution">
    <text evidence="2">The sequence shown here is derived from an EMBL/GenBank/DDBJ whole genome shotgun (WGS) entry which is preliminary data.</text>
</comment>
<dbReference type="PROSITE" id="PS51186">
    <property type="entry name" value="GNAT"/>
    <property type="match status" value="1"/>
</dbReference>
<dbReference type="GO" id="GO:0016747">
    <property type="term" value="F:acyltransferase activity, transferring groups other than amino-acyl groups"/>
    <property type="evidence" value="ECO:0007669"/>
    <property type="project" value="InterPro"/>
</dbReference>
<dbReference type="Proteomes" id="UP000182235">
    <property type="component" value="Unassembled WGS sequence"/>
</dbReference>
<dbReference type="OrthoDB" id="2744543at2759"/>
<accession>A0A1J9P2S4</accession>
<dbReference type="Gene3D" id="3.40.630.30">
    <property type="match status" value="1"/>
</dbReference>
<reference evidence="2 3" key="1">
    <citation type="submission" date="2015-07" db="EMBL/GenBank/DDBJ databases">
        <title>Emmonsia species relationships and genome sequence.</title>
        <authorList>
            <consortium name="The Broad Institute Genomics Platform"/>
            <person name="Cuomo C.A."/>
            <person name="Munoz J.F."/>
            <person name="Imamovic A."/>
            <person name="Priest M.E."/>
            <person name="Young S."/>
            <person name="Clay O.K."/>
            <person name="McEwen J.G."/>
        </authorList>
    </citation>
    <scope>NUCLEOTIDE SEQUENCE [LARGE SCALE GENOMIC DNA]</scope>
    <source>
        <strain evidence="2 3">UAMH 9510</strain>
    </source>
</reference>
<organism evidence="2 3">
    <name type="scientific">Emergomyces pasteurianus Ep9510</name>
    <dbReference type="NCBI Taxonomy" id="1447872"/>
    <lineage>
        <taxon>Eukaryota</taxon>
        <taxon>Fungi</taxon>
        <taxon>Dikarya</taxon>
        <taxon>Ascomycota</taxon>
        <taxon>Pezizomycotina</taxon>
        <taxon>Eurotiomycetes</taxon>
        <taxon>Eurotiomycetidae</taxon>
        <taxon>Onygenales</taxon>
        <taxon>Ajellomycetaceae</taxon>
        <taxon>Emergomyces</taxon>
    </lineage>
</organism>
<keyword evidence="3" id="KW-1185">Reference proteome</keyword>
<protein>
    <recommendedName>
        <fullName evidence="1">N-acetyltransferase domain-containing protein</fullName>
    </recommendedName>
</protein>
<dbReference type="SUPFAM" id="SSF55729">
    <property type="entry name" value="Acyl-CoA N-acyltransferases (Nat)"/>
    <property type="match status" value="1"/>
</dbReference>